<feature type="transmembrane region" description="Helical" evidence="2">
    <location>
        <begin position="12"/>
        <end position="33"/>
    </location>
</feature>
<keyword evidence="4" id="KW-1185">Reference proteome</keyword>
<sequence>MKNLNKGNLGAWALIIIAILLTLILLTAFAWLLNQTSTCPDGQELIDRLACLEPNAIGDTSAGAFAPVAFIWLVTAVLLQRSELAAQRQELKDSREVAEAQVLEARNNVAFMAEQTQLLVQRDKAERQEQIDRELRDYELLPVRWTRS</sequence>
<dbReference type="EMBL" id="JAMWDU010000004">
    <property type="protein sequence ID" value="MCP8887728.1"/>
    <property type="molecule type" value="Genomic_DNA"/>
</dbReference>
<feature type="transmembrane region" description="Helical" evidence="2">
    <location>
        <begin position="62"/>
        <end position="79"/>
    </location>
</feature>
<keyword evidence="2" id="KW-1133">Transmembrane helix</keyword>
<accession>A0A9Q4AP04</accession>
<evidence type="ECO:0000313" key="3">
    <source>
        <dbReference type="EMBL" id="MCP8887728.1"/>
    </source>
</evidence>
<dbReference type="Proteomes" id="UP001060275">
    <property type="component" value="Unassembled WGS sequence"/>
</dbReference>
<dbReference type="RefSeq" id="WP_254674821.1">
    <property type="nucleotide sequence ID" value="NZ_JAMWDU010000004.1"/>
</dbReference>
<keyword evidence="2" id="KW-0812">Transmembrane</keyword>
<evidence type="ECO:0000256" key="1">
    <source>
        <dbReference type="SAM" id="Coils"/>
    </source>
</evidence>
<name>A0A9Q4AP04_9HYPH</name>
<keyword evidence="2" id="KW-0472">Membrane</keyword>
<gene>
    <name evidence="3" type="ORF">NF348_11460</name>
</gene>
<protein>
    <submittedName>
        <fullName evidence="3">Uncharacterized protein</fullName>
    </submittedName>
</protein>
<evidence type="ECO:0000256" key="2">
    <source>
        <dbReference type="SAM" id="Phobius"/>
    </source>
</evidence>
<keyword evidence="1" id="KW-0175">Coiled coil</keyword>
<feature type="coiled-coil region" evidence="1">
    <location>
        <begin position="81"/>
        <end position="115"/>
    </location>
</feature>
<proteinExistence type="predicted"/>
<comment type="caution">
    <text evidence="3">The sequence shown here is derived from an EMBL/GenBank/DDBJ whole genome shotgun (WGS) entry which is preliminary data.</text>
</comment>
<reference evidence="3" key="1">
    <citation type="submission" date="2022-06" db="EMBL/GenBank/DDBJ databases">
        <title>Devosia sp. XJ19-45 genome assembly.</title>
        <authorList>
            <person name="Li B."/>
            <person name="Cai M."/>
            <person name="Nie G."/>
            <person name="Li W."/>
        </authorList>
    </citation>
    <scope>NUCLEOTIDE SEQUENCE</scope>
    <source>
        <strain evidence="3">XJ19-45</strain>
    </source>
</reference>
<evidence type="ECO:0000313" key="4">
    <source>
        <dbReference type="Proteomes" id="UP001060275"/>
    </source>
</evidence>
<dbReference type="AlphaFoldDB" id="A0A9Q4AP04"/>
<organism evidence="3 4">
    <name type="scientific">Devosia ureilytica</name>
    <dbReference type="NCBI Taxonomy" id="2952754"/>
    <lineage>
        <taxon>Bacteria</taxon>
        <taxon>Pseudomonadati</taxon>
        <taxon>Pseudomonadota</taxon>
        <taxon>Alphaproteobacteria</taxon>
        <taxon>Hyphomicrobiales</taxon>
        <taxon>Devosiaceae</taxon>
        <taxon>Devosia</taxon>
    </lineage>
</organism>